<dbReference type="PANTHER" id="PTHR24416">
    <property type="entry name" value="TYROSINE-PROTEIN KINASE RECEPTOR"/>
    <property type="match status" value="1"/>
</dbReference>
<dbReference type="GO" id="GO:0002244">
    <property type="term" value="P:hematopoietic progenitor cell differentiation"/>
    <property type="evidence" value="ECO:0007669"/>
    <property type="project" value="TreeGrafter"/>
</dbReference>
<dbReference type="GO" id="GO:0004714">
    <property type="term" value="F:transmembrane receptor protein tyrosine kinase activity"/>
    <property type="evidence" value="ECO:0007669"/>
    <property type="project" value="TreeGrafter"/>
</dbReference>
<reference evidence="4 5" key="1">
    <citation type="journal article" date="2018" name="G3 (Bethesda)">
        <title>A High-Quality Reference Genome for the Invasive Mosquitofish Gambusia affinis Using a Chicago Library.</title>
        <authorList>
            <person name="Hoffberg S.L."/>
            <person name="Troendle N.J."/>
            <person name="Glenn T.C."/>
            <person name="Mahmud O."/>
            <person name="Louha S."/>
            <person name="Chalopin D."/>
            <person name="Bennetzen J.L."/>
            <person name="Mauricio R."/>
        </authorList>
    </citation>
    <scope>NUCLEOTIDE SEQUENCE [LARGE SCALE GENOMIC DNA]</scope>
    <source>
        <strain evidence="4">NE01/NJP1002.9</strain>
        <tissue evidence="4">Muscle</tissue>
    </source>
</reference>
<dbReference type="GO" id="GO:0005886">
    <property type="term" value="C:plasma membrane"/>
    <property type="evidence" value="ECO:0007669"/>
    <property type="project" value="TreeGrafter"/>
</dbReference>
<dbReference type="GO" id="GO:0030183">
    <property type="term" value="P:B cell differentiation"/>
    <property type="evidence" value="ECO:0007669"/>
    <property type="project" value="TreeGrafter"/>
</dbReference>
<evidence type="ECO:0008006" key="6">
    <source>
        <dbReference type="Google" id="ProtNLM"/>
    </source>
</evidence>
<keyword evidence="1" id="KW-0547">Nucleotide-binding</keyword>
<evidence type="ECO:0000313" key="5">
    <source>
        <dbReference type="Proteomes" id="UP000250572"/>
    </source>
</evidence>
<keyword evidence="2" id="KW-0067">ATP-binding</keyword>
<dbReference type="GO" id="GO:0030335">
    <property type="term" value="P:positive regulation of cell migration"/>
    <property type="evidence" value="ECO:0007669"/>
    <property type="project" value="TreeGrafter"/>
</dbReference>
<dbReference type="GO" id="GO:0019838">
    <property type="term" value="F:growth factor binding"/>
    <property type="evidence" value="ECO:0007669"/>
    <property type="project" value="TreeGrafter"/>
</dbReference>
<dbReference type="Proteomes" id="UP000250572">
    <property type="component" value="Unassembled WGS sequence"/>
</dbReference>
<evidence type="ECO:0000256" key="3">
    <source>
        <dbReference type="SAM" id="MobiDB-lite"/>
    </source>
</evidence>
<dbReference type="GO" id="GO:0038109">
    <property type="term" value="P:Kit signaling pathway"/>
    <property type="evidence" value="ECO:0007669"/>
    <property type="project" value="TreeGrafter"/>
</dbReference>
<keyword evidence="5" id="KW-1185">Reference proteome</keyword>
<feature type="region of interest" description="Disordered" evidence="3">
    <location>
        <begin position="1"/>
        <end position="27"/>
    </location>
</feature>
<protein>
    <recommendedName>
        <fullName evidence="6">Serine-threonine/tyrosine-protein kinase catalytic domain-containing protein</fullName>
    </recommendedName>
</protein>
<sequence>MMEVAQTDATGTGYIPMRPSEKERSSQSVSLTKLDYEAFILDYIDELSLDAEDLLSFSYQVAKGMEYITSKNPHLCRYDMMLSCWNNDPLKRPSFRKLVERTELLLSENTKNVSSKETTLISEVYLTLSNTPNASEQQRAPSRRLSSVCSTTAPTQPLLQNTVDVFLDYIRYVESKNGEGVLEITALFDQKPRKTENKVWLLPDLSVLCEGGHSGALLRVVLREAGADLQHVWRSWLGNHHGVVERGRYRSLGLRLSLGSLLWLTLTIYKGQHQSKVEAENHRAHLYALSLDSLQLILDVPQLLLLPLDVCLDHSGSLLQLFLQVLHGIHLC</sequence>
<dbReference type="PANTHER" id="PTHR24416:SF599">
    <property type="entry name" value="MAST_STEM CELL GROWTH FACTOR RECEPTOR"/>
    <property type="match status" value="1"/>
</dbReference>
<organism evidence="4 5">
    <name type="scientific">Gambusia affinis</name>
    <name type="common">Western mosquitofish</name>
    <name type="synonym">Heterandria affinis</name>
    <dbReference type="NCBI Taxonomy" id="33528"/>
    <lineage>
        <taxon>Eukaryota</taxon>
        <taxon>Metazoa</taxon>
        <taxon>Chordata</taxon>
        <taxon>Craniata</taxon>
        <taxon>Vertebrata</taxon>
        <taxon>Euteleostomi</taxon>
        <taxon>Actinopterygii</taxon>
        <taxon>Neopterygii</taxon>
        <taxon>Teleostei</taxon>
        <taxon>Neoteleostei</taxon>
        <taxon>Acanthomorphata</taxon>
        <taxon>Ovalentaria</taxon>
        <taxon>Atherinomorphae</taxon>
        <taxon>Cyprinodontiformes</taxon>
        <taxon>Poeciliidae</taxon>
        <taxon>Poeciliinae</taxon>
        <taxon>Gambusia</taxon>
    </lineage>
</organism>
<dbReference type="GO" id="GO:0043235">
    <property type="term" value="C:receptor complex"/>
    <property type="evidence" value="ECO:0007669"/>
    <property type="project" value="TreeGrafter"/>
</dbReference>
<dbReference type="AlphaFoldDB" id="A0A315WA28"/>
<dbReference type="EMBL" id="NHOQ01000158">
    <property type="protein sequence ID" value="PWA32678.1"/>
    <property type="molecule type" value="Genomic_DNA"/>
</dbReference>
<comment type="caution">
    <text evidence="4">The sequence shown here is derived from an EMBL/GenBank/DDBJ whole genome shotgun (WGS) entry which is preliminary data.</text>
</comment>
<dbReference type="InterPro" id="IPR050122">
    <property type="entry name" value="RTK"/>
</dbReference>
<evidence type="ECO:0000256" key="1">
    <source>
        <dbReference type="ARBA" id="ARBA00022741"/>
    </source>
</evidence>
<proteinExistence type="predicted"/>
<name>A0A315WA28_GAMAF</name>
<gene>
    <name evidence="4" type="ORF">CCH79_00012409</name>
</gene>
<evidence type="ECO:0000313" key="4">
    <source>
        <dbReference type="EMBL" id="PWA32678.1"/>
    </source>
</evidence>
<evidence type="ECO:0000256" key="2">
    <source>
        <dbReference type="ARBA" id="ARBA00022840"/>
    </source>
</evidence>
<dbReference type="GO" id="GO:0046427">
    <property type="term" value="P:positive regulation of receptor signaling pathway via JAK-STAT"/>
    <property type="evidence" value="ECO:0007669"/>
    <property type="project" value="TreeGrafter"/>
</dbReference>
<dbReference type="GO" id="GO:0005524">
    <property type="term" value="F:ATP binding"/>
    <property type="evidence" value="ECO:0007669"/>
    <property type="project" value="UniProtKB-KW"/>
</dbReference>
<accession>A0A315WA28</accession>